<keyword evidence="3" id="KW-1185">Reference proteome</keyword>
<reference evidence="2 3" key="3">
    <citation type="submission" date="2019-11" db="EMBL/GenBank/DDBJ databases">
        <title>A de novo genome assembly of a pear dwarfing rootstock.</title>
        <authorList>
            <person name="Wang F."/>
            <person name="Wang J."/>
            <person name="Li S."/>
            <person name="Zhang Y."/>
            <person name="Fang M."/>
            <person name="Ma L."/>
            <person name="Zhao Y."/>
            <person name="Jiang S."/>
        </authorList>
    </citation>
    <scope>NUCLEOTIDE SEQUENCE [LARGE SCALE GENOMIC DNA]</scope>
    <source>
        <strain evidence="2">S2</strain>
        <tissue evidence="2">Leaf</tissue>
    </source>
</reference>
<dbReference type="PANTHER" id="PTHR12242:SF10">
    <property type="entry name" value="TRANSMEMBRANE PROTEIN"/>
    <property type="match status" value="1"/>
</dbReference>
<protein>
    <recommendedName>
        <fullName evidence="4">Transmembrane protein</fullName>
    </recommendedName>
</protein>
<dbReference type="EMBL" id="SMOL01000160">
    <property type="protein sequence ID" value="KAB2624748.1"/>
    <property type="molecule type" value="Genomic_DNA"/>
</dbReference>
<dbReference type="Proteomes" id="UP000327157">
    <property type="component" value="Chromosome 16"/>
</dbReference>
<feature type="transmembrane region" description="Helical" evidence="1">
    <location>
        <begin position="204"/>
        <end position="227"/>
    </location>
</feature>
<sequence>MKKLCSLFSTSFFTGSSNRTRQPVMTADTTDPSYWLNWRFLVCAIWILSTMVVASILIWKYEGFKKSRKGRRTEDQRETVGSLYEGEVWKTCLKGIHPAWLLAYRIIAFVVMLGLIVANVALDGAGIFYFYTQWTFVLVTFYFGYGSLVSLRGIYKHRNRIGEDEERGAYVAPTLGENGNTSNGSKSLTHEEYHGRKGAGAREYIFQIIYQMCGGAVAITDCIFWLVLYPFLTSKDYKLNFMMVIMHSINAPFLLGEAFLNNMRFPLFRIAYFVLWTGVFVIFQWIFHACKSMWWPYPFLDLSSSYAPLWYLGVGLMHLPCYGVFALIIRIKNLLLSRAFPESCQNER</sequence>
<feature type="transmembrane region" description="Helical" evidence="1">
    <location>
        <begin position="36"/>
        <end position="59"/>
    </location>
</feature>
<evidence type="ECO:0000313" key="2">
    <source>
        <dbReference type="EMBL" id="KAB2624748.1"/>
    </source>
</evidence>
<feature type="transmembrane region" description="Helical" evidence="1">
    <location>
        <begin position="307"/>
        <end position="329"/>
    </location>
</feature>
<dbReference type="GO" id="GO:0016020">
    <property type="term" value="C:membrane"/>
    <property type="evidence" value="ECO:0007669"/>
    <property type="project" value="TreeGrafter"/>
</dbReference>
<name>A0A5N5HAY4_9ROSA</name>
<dbReference type="OrthoDB" id="419711at2759"/>
<keyword evidence="1" id="KW-1133">Transmembrane helix</keyword>
<gene>
    <name evidence="2" type="ORF">D8674_016408</name>
</gene>
<evidence type="ECO:0000313" key="3">
    <source>
        <dbReference type="Proteomes" id="UP000327157"/>
    </source>
</evidence>
<keyword evidence="1" id="KW-0472">Membrane</keyword>
<dbReference type="AlphaFoldDB" id="A0A5N5HAY4"/>
<reference evidence="3" key="2">
    <citation type="submission" date="2019-10" db="EMBL/GenBank/DDBJ databases">
        <title>A de novo genome assembly of a pear dwarfing rootstock.</title>
        <authorList>
            <person name="Wang F."/>
            <person name="Wang J."/>
            <person name="Li S."/>
            <person name="Zhang Y."/>
            <person name="Fang M."/>
            <person name="Ma L."/>
            <person name="Zhao Y."/>
            <person name="Jiang S."/>
        </authorList>
    </citation>
    <scope>NUCLEOTIDE SEQUENCE [LARGE SCALE GENOMIC DNA]</scope>
</reference>
<evidence type="ECO:0000256" key="1">
    <source>
        <dbReference type="SAM" id="Phobius"/>
    </source>
</evidence>
<proteinExistence type="predicted"/>
<keyword evidence="1" id="KW-0812">Transmembrane</keyword>
<feature type="transmembrane region" description="Helical" evidence="1">
    <location>
        <begin position="128"/>
        <end position="151"/>
    </location>
</feature>
<reference evidence="2 3" key="1">
    <citation type="submission" date="2019-09" db="EMBL/GenBank/DDBJ databases">
        <authorList>
            <person name="Ou C."/>
        </authorList>
    </citation>
    <scope>NUCLEOTIDE SEQUENCE [LARGE SCALE GENOMIC DNA]</scope>
    <source>
        <strain evidence="2">S2</strain>
        <tissue evidence="2">Leaf</tissue>
    </source>
</reference>
<dbReference type="PANTHER" id="PTHR12242">
    <property type="entry name" value="OS02G0130600 PROTEIN-RELATED"/>
    <property type="match status" value="1"/>
</dbReference>
<evidence type="ECO:0008006" key="4">
    <source>
        <dbReference type="Google" id="ProtNLM"/>
    </source>
</evidence>
<feature type="transmembrane region" description="Helical" evidence="1">
    <location>
        <begin position="267"/>
        <end position="287"/>
    </location>
</feature>
<feature type="transmembrane region" description="Helical" evidence="1">
    <location>
        <begin position="239"/>
        <end position="260"/>
    </location>
</feature>
<organism evidence="2 3">
    <name type="scientific">Pyrus ussuriensis x Pyrus communis</name>
    <dbReference type="NCBI Taxonomy" id="2448454"/>
    <lineage>
        <taxon>Eukaryota</taxon>
        <taxon>Viridiplantae</taxon>
        <taxon>Streptophyta</taxon>
        <taxon>Embryophyta</taxon>
        <taxon>Tracheophyta</taxon>
        <taxon>Spermatophyta</taxon>
        <taxon>Magnoliopsida</taxon>
        <taxon>eudicotyledons</taxon>
        <taxon>Gunneridae</taxon>
        <taxon>Pentapetalae</taxon>
        <taxon>rosids</taxon>
        <taxon>fabids</taxon>
        <taxon>Rosales</taxon>
        <taxon>Rosaceae</taxon>
        <taxon>Amygdaloideae</taxon>
        <taxon>Maleae</taxon>
        <taxon>Pyrus</taxon>
    </lineage>
</organism>
<feature type="transmembrane region" description="Helical" evidence="1">
    <location>
        <begin position="102"/>
        <end position="122"/>
    </location>
</feature>
<comment type="caution">
    <text evidence="2">The sequence shown here is derived from an EMBL/GenBank/DDBJ whole genome shotgun (WGS) entry which is preliminary data.</text>
</comment>
<accession>A0A5N5HAY4</accession>